<feature type="compositionally biased region" description="Low complexity" evidence="1">
    <location>
        <begin position="157"/>
        <end position="168"/>
    </location>
</feature>
<feature type="compositionally biased region" description="Low complexity" evidence="1">
    <location>
        <begin position="253"/>
        <end position="283"/>
    </location>
</feature>
<dbReference type="RefSeq" id="XP_044559338.1">
    <property type="nucleotide sequence ID" value="XM_044709696.1"/>
</dbReference>
<name>A0A6A5BM25_NAEFO</name>
<dbReference type="Gene3D" id="3.30.420.10">
    <property type="entry name" value="Ribonuclease H-like superfamily/Ribonuclease H"/>
    <property type="match status" value="1"/>
</dbReference>
<comment type="caution">
    <text evidence="2">The sequence shown here is derived from an EMBL/GenBank/DDBJ whole genome shotgun (WGS) entry which is preliminary data.</text>
</comment>
<feature type="region of interest" description="Disordered" evidence="1">
    <location>
        <begin position="1"/>
        <end position="65"/>
    </location>
</feature>
<proteinExistence type="predicted"/>
<dbReference type="VEuPathDB" id="AmoebaDB:FDP41_006099"/>
<dbReference type="GeneID" id="68113317"/>
<feature type="compositionally biased region" description="Basic and acidic residues" evidence="1">
    <location>
        <begin position="15"/>
        <end position="25"/>
    </location>
</feature>
<keyword evidence="3" id="KW-1185">Reference proteome</keyword>
<reference evidence="2 3" key="1">
    <citation type="journal article" date="2019" name="Sci. Rep.">
        <title>Nanopore sequencing improves the draft genome of the human pathogenic amoeba Naegleria fowleri.</title>
        <authorList>
            <person name="Liechti N."/>
            <person name="Schurch N."/>
            <person name="Bruggmann R."/>
            <person name="Wittwer M."/>
        </authorList>
    </citation>
    <scope>NUCLEOTIDE SEQUENCE [LARGE SCALE GENOMIC DNA]</scope>
    <source>
        <strain evidence="2 3">ATCC 30894</strain>
    </source>
</reference>
<feature type="compositionally biased region" description="Low complexity" evidence="1">
    <location>
        <begin position="217"/>
        <end position="245"/>
    </location>
</feature>
<protein>
    <recommendedName>
        <fullName evidence="4">3'-5' exonuclease domain-containing protein</fullName>
    </recommendedName>
</protein>
<dbReference type="VEuPathDB" id="AmoebaDB:NF0094370"/>
<feature type="compositionally biased region" description="Low complexity" evidence="1">
    <location>
        <begin position="196"/>
        <end position="209"/>
    </location>
</feature>
<sequence>MMTRRRIPGQTKFTLHKDDQERDEVQPVVQKYTTTTNNPKTTTTSTTATSTPSLKNNKVSAETSSTTSSTLESLLQQQHTEILSQINFAMNAYGSSLNVMKEHFMSMLNSWNESHETFRKTMIELEKERMKTLDLILKHSTAAQSVWSGTATTANFAPTSSSPSQTATLQENEKKASSEPKAASQHHPNSKDKQTKQTPTKTKSSQTTTAVQNTKDASTVTTASTTSTSTTQTTEPSPATTNSKNAKAKKGAVAKNNTTSATTAASTNTTTTAPTATTSPTTSSITEIVIPPTKLFSQSHTEDKSLRIFHLRGDSSESIKEAEKVFKKLSLQNQVYALNILWNVKEEKATTREDNDTTPIVQMRYIVLCDATTIYLYKIASRAEMQQKNLQYPLPLSLKLLLTNNRCLKVGSDILEKVGFLYHNLNEIYVKPVAELFELPAKKQCTTFLELLSSELEVSTQTLNKELKWNDFSVDYSQVLSDAQAITEAKKVWIQYKVLENSFANKKQDGENLHAYACRVLNVQK</sequence>
<dbReference type="VEuPathDB" id="AmoebaDB:NfTy_078260"/>
<dbReference type="EMBL" id="VFQX01000051">
    <property type="protein sequence ID" value="KAF0974625.1"/>
    <property type="molecule type" value="Genomic_DNA"/>
</dbReference>
<evidence type="ECO:0008006" key="4">
    <source>
        <dbReference type="Google" id="ProtNLM"/>
    </source>
</evidence>
<dbReference type="GO" id="GO:0003676">
    <property type="term" value="F:nucleic acid binding"/>
    <property type="evidence" value="ECO:0007669"/>
    <property type="project" value="InterPro"/>
</dbReference>
<dbReference type="AlphaFoldDB" id="A0A6A5BM25"/>
<dbReference type="InterPro" id="IPR036397">
    <property type="entry name" value="RNaseH_sf"/>
</dbReference>
<feature type="compositionally biased region" description="Low complexity" evidence="1">
    <location>
        <begin position="33"/>
        <end position="52"/>
    </location>
</feature>
<dbReference type="Proteomes" id="UP000444721">
    <property type="component" value="Unassembled WGS sequence"/>
</dbReference>
<evidence type="ECO:0000313" key="3">
    <source>
        <dbReference type="Proteomes" id="UP000444721"/>
    </source>
</evidence>
<dbReference type="OMA" id="ESHETFR"/>
<feature type="region of interest" description="Disordered" evidence="1">
    <location>
        <begin position="154"/>
        <end position="283"/>
    </location>
</feature>
<dbReference type="OrthoDB" id="10485585at2759"/>
<evidence type="ECO:0000313" key="2">
    <source>
        <dbReference type="EMBL" id="KAF0974625.1"/>
    </source>
</evidence>
<evidence type="ECO:0000256" key="1">
    <source>
        <dbReference type="SAM" id="MobiDB-lite"/>
    </source>
</evidence>
<organism evidence="2 3">
    <name type="scientific">Naegleria fowleri</name>
    <name type="common">Brain eating amoeba</name>
    <dbReference type="NCBI Taxonomy" id="5763"/>
    <lineage>
        <taxon>Eukaryota</taxon>
        <taxon>Discoba</taxon>
        <taxon>Heterolobosea</taxon>
        <taxon>Tetramitia</taxon>
        <taxon>Eutetramitia</taxon>
        <taxon>Vahlkampfiidae</taxon>
        <taxon>Naegleria</taxon>
    </lineage>
</organism>
<accession>A0A6A5BM25</accession>
<gene>
    <name evidence="2" type="ORF">FDP41_006099</name>
</gene>